<gene>
    <name evidence="11" type="ORF">QR680_006555</name>
</gene>
<evidence type="ECO:0000256" key="2">
    <source>
        <dbReference type="ARBA" id="ARBA00022490"/>
    </source>
</evidence>
<protein>
    <recommendedName>
        <fullName evidence="8">Major sperm protein</fullName>
    </recommendedName>
</protein>
<dbReference type="GO" id="GO:0005856">
    <property type="term" value="C:cytoskeleton"/>
    <property type="evidence" value="ECO:0007669"/>
    <property type="project" value="UniProtKB-SubCell"/>
</dbReference>
<dbReference type="SUPFAM" id="SSF49354">
    <property type="entry name" value="PapD-like"/>
    <property type="match status" value="1"/>
</dbReference>
<evidence type="ECO:0000313" key="12">
    <source>
        <dbReference type="Proteomes" id="UP001175271"/>
    </source>
</evidence>
<evidence type="ECO:0000256" key="1">
    <source>
        <dbReference type="ARBA" id="ARBA00004245"/>
    </source>
</evidence>
<evidence type="ECO:0000256" key="8">
    <source>
        <dbReference type="RuleBase" id="RU003425"/>
    </source>
</evidence>
<evidence type="ECO:0000256" key="4">
    <source>
        <dbReference type="ARBA" id="ARBA00023212"/>
    </source>
</evidence>
<dbReference type="PANTHER" id="PTHR22920:SF7">
    <property type="entry name" value="MSP DOMAIN-CONTAINING PROTEIN-RELATED"/>
    <property type="match status" value="1"/>
</dbReference>
<feature type="region of interest" description="Disordered" evidence="9">
    <location>
        <begin position="152"/>
        <end position="186"/>
    </location>
</feature>
<dbReference type="InterPro" id="IPR051155">
    <property type="entry name" value="Nematode_MSP"/>
</dbReference>
<dbReference type="Gene3D" id="1.10.10.60">
    <property type="entry name" value="Homeodomain-like"/>
    <property type="match status" value="1"/>
</dbReference>
<evidence type="ECO:0000256" key="5">
    <source>
        <dbReference type="ARBA" id="ARBA00023273"/>
    </source>
</evidence>
<feature type="compositionally biased region" description="Basic and acidic residues" evidence="9">
    <location>
        <begin position="166"/>
        <end position="185"/>
    </location>
</feature>
<evidence type="ECO:0000313" key="11">
    <source>
        <dbReference type="EMBL" id="KAK0413031.1"/>
    </source>
</evidence>
<name>A0AA39HVX8_9BILA</name>
<feature type="region of interest" description="Disordered" evidence="9">
    <location>
        <begin position="1"/>
        <end position="51"/>
    </location>
</feature>
<feature type="domain" description="MSP" evidence="10">
    <location>
        <begin position="385"/>
        <end position="501"/>
    </location>
</feature>
<keyword evidence="4 8" id="KW-0206">Cytoskeleton</keyword>
<dbReference type="PANTHER" id="PTHR22920">
    <property type="entry name" value="MAJOR SPERM PROTEIN"/>
    <property type="match status" value="1"/>
</dbReference>
<evidence type="ECO:0000256" key="3">
    <source>
        <dbReference type="ARBA" id="ARBA00022884"/>
    </source>
</evidence>
<feature type="compositionally biased region" description="Acidic residues" evidence="9">
    <location>
        <begin position="324"/>
        <end position="336"/>
    </location>
</feature>
<dbReference type="InterPro" id="IPR013783">
    <property type="entry name" value="Ig-like_fold"/>
</dbReference>
<dbReference type="Gene3D" id="2.60.40.10">
    <property type="entry name" value="Immunoglobulins"/>
    <property type="match status" value="1"/>
</dbReference>
<organism evidence="11 12">
    <name type="scientific">Steinernema hermaphroditum</name>
    <dbReference type="NCBI Taxonomy" id="289476"/>
    <lineage>
        <taxon>Eukaryota</taxon>
        <taxon>Metazoa</taxon>
        <taxon>Ecdysozoa</taxon>
        <taxon>Nematoda</taxon>
        <taxon>Chromadorea</taxon>
        <taxon>Rhabditida</taxon>
        <taxon>Tylenchina</taxon>
        <taxon>Panagrolaimomorpha</taxon>
        <taxon>Strongyloidoidea</taxon>
        <taxon>Steinernematidae</taxon>
        <taxon>Steinernema</taxon>
    </lineage>
</organism>
<proteinExistence type="predicted"/>
<comment type="subcellular location">
    <subcellularLocation>
        <location evidence="7">Cell projection</location>
        <location evidence="7">Pseudopodium</location>
    </subcellularLocation>
    <subcellularLocation>
        <location evidence="1">Cytoplasm</location>
        <location evidence="1">Cytoskeleton</location>
    </subcellularLocation>
</comment>
<evidence type="ECO:0000259" key="10">
    <source>
        <dbReference type="PROSITE" id="PS50202"/>
    </source>
</evidence>
<dbReference type="Proteomes" id="UP001175271">
    <property type="component" value="Unassembled WGS sequence"/>
</dbReference>
<evidence type="ECO:0000256" key="6">
    <source>
        <dbReference type="ARBA" id="ARBA00037744"/>
    </source>
</evidence>
<keyword evidence="5" id="KW-0966">Cell projection</keyword>
<dbReference type="AlphaFoldDB" id="A0AA39HVX8"/>
<keyword evidence="12" id="KW-1185">Reference proteome</keyword>
<accession>A0AA39HVX8</accession>
<dbReference type="Pfam" id="PF00635">
    <property type="entry name" value="Motile_Sperm"/>
    <property type="match status" value="1"/>
</dbReference>
<keyword evidence="3" id="KW-0694">RNA-binding</keyword>
<comment type="function">
    <text evidence="6 8">Central component in molecular interactions underlying sperm crawling. Forms an extensive filament system that extends from sperm villipoda, along the leading edge of the pseudopod.</text>
</comment>
<dbReference type="InterPro" id="IPR000535">
    <property type="entry name" value="MSP_dom"/>
</dbReference>
<dbReference type="InterPro" id="IPR025715">
    <property type="entry name" value="FoP_C"/>
</dbReference>
<sequence length="502" mass="57102">MNVDKSLDQLIAENKKKNKAGSGTAKFNRGPKYQPGEGQAKFTNKQKPNRGGCANVTRRVDNRFVKELFAPYKPSKVNVHFDETGKSLHTGDAVLHHGDAKRMVNDFRGIALDGRDLKMVIVDDRAPVRVAPSIQRQLTALKKQVQQIAKCSSGAVVKKRGKKNGRKQEKKPDSEKKQQKTKEELDRELDEYMEQNTDINRMMNRQAYTEEDDRRMWKYLLLKVRAGSDNALTPMGISIWKDYVRDNPGCGRTYSSLQSHYRRHLHDNIHRADLQLQDLLFLVRRSGRQLQRHERSYIERKFKCNVLVDRKKLPLLEAEMLSADDGDVNVSEEENEETQRNADPPPEDENGWCSAPSGSECGKHEVVTSLMRQAAAVAQSVSPGEINTQPGTKIVFNAPYDDNTYHIRITNAGERRIGWAIKTTNIKRLGVDPACGVLDPKENVLVAVSCDCFVYGREDTNNDRITIEWTNTPDGAAKQFHREWFQGDGMVRNKNLPIEYNP</sequence>
<comment type="caution">
    <text evidence="11">The sequence shown here is derived from an EMBL/GenBank/DDBJ whole genome shotgun (WGS) entry which is preliminary data.</text>
</comment>
<dbReference type="GO" id="GO:0003723">
    <property type="term" value="F:RNA binding"/>
    <property type="evidence" value="ECO:0007669"/>
    <property type="project" value="UniProtKB-KW"/>
</dbReference>
<dbReference type="GO" id="GO:0031143">
    <property type="term" value="C:pseudopodium"/>
    <property type="evidence" value="ECO:0007669"/>
    <property type="project" value="UniProtKB-SubCell"/>
</dbReference>
<dbReference type="CDD" id="cd11655">
    <property type="entry name" value="rap1_myb-like"/>
    <property type="match status" value="1"/>
</dbReference>
<keyword evidence="2" id="KW-0963">Cytoplasm</keyword>
<evidence type="ECO:0000256" key="9">
    <source>
        <dbReference type="SAM" id="MobiDB-lite"/>
    </source>
</evidence>
<evidence type="ECO:0000256" key="7">
    <source>
        <dbReference type="ARBA" id="ARBA00037818"/>
    </source>
</evidence>
<dbReference type="Pfam" id="PF13865">
    <property type="entry name" value="FoP_duplication"/>
    <property type="match status" value="1"/>
</dbReference>
<dbReference type="PROSITE" id="PS50202">
    <property type="entry name" value="MSP"/>
    <property type="match status" value="1"/>
</dbReference>
<dbReference type="InterPro" id="IPR008962">
    <property type="entry name" value="PapD-like_sf"/>
</dbReference>
<dbReference type="EMBL" id="JAUCMV010000003">
    <property type="protein sequence ID" value="KAK0413031.1"/>
    <property type="molecule type" value="Genomic_DNA"/>
</dbReference>
<feature type="region of interest" description="Disordered" evidence="9">
    <location>
        <begin position="324"/>
        <end position="356"/>
    </location>
</feature>
<reference evidence="11" key="1">
    <citation type="submission" date="2023-06" db="EMBL/GenBank/DDBJ databases">
        <title>Genomic analysis of the entomopathogenic nematode Steinernema hermaphroditum.</title>
        <authorList>
            <person name="Schwarz E.M."/>
            <person name="Heppert J.K."/>
            <person name="Baniya A."/>
            <person name="Schwartz H.T."/>
            <person name="Tan C.-H."/>
            <person name="Antoshechkin I."/>
            <person name="Sternberg P.W."/>
            <person name="Goodrich-Blair H."/>
            <person name="Dillman A.R."/>
        </authorList>
    </citation>
    <scope>NUCLEOTIDE SEQUENCE</scope>
    <source>
        <strain evidence="11">PS9179</strain>
        <tissue evidence="11">Whole animal</tissue>
    </source>
</reference>